<sequence length="234" mass="26223">MEGMASVWNYQESIDELKFKIHITELELEAVRAKANEEMNTKTESVKQLLQLIKLVRHERDETRDQIQKLLAKIMPYINNTMIPDCFLIDQVHQHHQKPFVKPAKANSSFSESNSLSDTYNHSTSPMIDPVSSPEFSNINTNTSFVQDYRQEVMLSSGFQAMGSVPKMDHATLILDSMIKGKTLPQKGNLFQAVMKAGPLLQTLLVENPPASCGSFSQMIVGGGSILSFDDCKL</sequence>
<reference evidence="2" key="1">
    <citation type="journal article" date="2022" name="Mol. Ecol. Resour.">
        <title>The genomes of chicory, endive, great burdock and yacon provide insights into Asteraceae palaeo-polyploidization history and plant inulin production.</title>
        <authorList>
            <person name="Fan W."/>
            <person name="Wang S."/>
            <person name="Wang H."/>
            <person name="Wang A."/>
            <person name="Jiang F."/>
            <person name="Liu H."/>
            <person name="Zhao H."/>
            <person name="Xu D."/>
            <person name="Zhang Y."/>
        </authorList>
    </citation>
    <scope>NUCLEOTIDE SEQUENCE [LARGE SCALE GENOMIC DNA]</scope>
    <source>
        <strain evidence="2">cv. Punajuju</strain>
    </source>
</reference>
<evidence type="ECO:0000313" key="1">
    <source>
        <dbReference type="EMBL" id="KAI3749992.1"/>
    </source>
</evidence>
<dbReference type="EMBL" id="CM042012">
    <property type="protein sequence ID" value="KAI3749992.1"/>
    <property type="molecule type" value="Genomic_DNA"/>
</dbReference>
<name>A0ACB9DTU2_CICIN</name>
<keyword evidence="2" id="KW-1185">Reference proteome</keyword>
<protein>
    <submittedName>
        <fullName evidence="1">Uncharacterized protein</fullName>
    </submittedName>
</protein>
<reference evidence="1 2" key="2">
    <citation type="journal article" date="2022" name="Mol. Ecol. Resour.">
        <title>The genomes of chicory, endive, great burdock and yacon provide insights into Asteraceae paleo-polyploidization history and plant inulin production.</title>
        <authorList>
            <person name="Fan W."/>
            <person name="Wang S."/>
            <person name="Wang H."/>
            <person name="Wang A."/>
            <person name="Jiang F."/>
            <person name="Liu H."/>
            <person name="Zhao H."/>
            <person name="Xu D."/>
            <person name="Zhang Y."/>
        </authorList>
    </citation>
    <scope>NUCLEOTIDE SEQUENCE [LARGE SCALE GENOMIC DNA]</scope>
    <source>
        <strain evidence="2">cv. Punajuju</strain>
        <tissue evidence="1">Leaves</tissue>
    </source>
</reference>
<evidence type="ECO:0000313" key="2">
    <source>
        <dbReference type="Proteomes" id="UP001055811"/>
    </source>
</evidence>
<dbReference type="Proteomes" id="UP001055811">
    <property type="component" value="Linkage Group LG04"/>
</dbReference>
<gene>
    <name evidence="1" type="ORF">L2E82_20616</name>
</gene>
<comment type="caution">
    <text evidence="1">The sequence shown here is derived from an EMBL/GenBank/DDBJ whole genome shotgun (WGS) entry which is preliminary data.</text>
</comment>
<organism evidence="1 2">
    <name type="scientific">Cichorium intybus</name>
    <name type="common">Chicory</name>
    <dbReference type="NCBI Taxonomy" id="13427"/>
    <lineage>
        <taxon>Eukaryota</taxon>
        <taxon>Viridiplantae</taxon>
        <taxon>Streptophyta</taxon>
        <taxon>Embryophyta</taxon>
        <taxon>Tracheophyta</taxon>
        <taxon>Spermatophyta</taxon>
        <taxon>Magnoliopsida</taxon>
        <taxon>eudicotyledons</taxon>
        <taxon>Gunneridae</taxon>
        <taxon>Pentapetalae</taxon>
        <taxon>asterids</taxon>
        <taxon>campanulids</taxon>
        <taxon>Asterales</taxon>
        <taxon>Asteraceae</taxon>
        <taxon>Cichorioideae</taxon>
        <taxon>Cichorieae</taxon>
        <taxon>Cichoriinae</taxon>
        <taxon>Cichorium</taxon>
    </lineage>
</organism>
<accession>A0ACB9DTU2</accession>
<proteinExistence type="predicted"/>